<proteinExistence type="predicted"/>
<evidence type="ECO:0008006" key="3">
    <source>
        <dbReference type="Google" id="ProtNLM"/>
    </source>
</evidence>
<dbReference type="AlphaFoldDB" id="A0AA38MNC2"/>
<comment type="caution">
    <text evidence="1">The sequence shown here is derived from an EMBL/GenBank/DDBJ whole genome shotgun (WGS) entry which is preliminary data.</text>
</comment>
<dbReference type="PANTHER" id="PTHR47510:SF3">
    <property type="entry name" value="ENDO_EXONUCLEASE_PHOSPHATASE DOMAIN-CONTAINING PROTEIN"/>
    <property type="match status" value="1"/>
</dbReference>
<reference evidence="1" key="1">
    <citation type="journal article" date="2023" name="G3 (Bethesda)">
        <title>Whole genome assemblies of Zophobas morio and Tenebrio molitor.</title>
        <authorList>
            <person name="Kaur S."/>
            <person name="Stinson S.A."/>
            <person name="diCenzo G.C."/>
        </authorList>
    </citation>
    <scope>NUCLEOTIDE SEQUENCE</scope>
    <source>
        <strain evidence="1">QUZm001</strain>
    </source>
</reference>
<dbReference type="EMBL" id="JALNTZ010000002">
    <property type="protein sequence ID" value="KAJ3662003.1"/>
    <property type="molecule type" value="Genomic_DNA"/>
</dbReference>
<keyword evidence="2" id="KW-1185">Reference proteome</keyword>
<dbReference type="Proteomes" id="UP001168821">
    <property type="component" value="Unassembled WGS sequence"/>
</dbReference>
<name>A0AA38MNC2_9CUCU</name>
<gene>
    <name evidence="1" type="ORF">Zmor_006371</name>
</gene>
<protein>
    <recommendedName>
        <fullName evidence="3">RNA-directed DNA polymerase from mobile element jockey</fullName>
    </recommendedName>
</protein>
<accession>A0AA38MNC2</accession>
<evidence type="ECO:0000313" key="2">
    <source>
        <dbReference type="Proteomes" id="UP001168821"/>
    </source>
</evidence>
<evidence type="ECO:0000313" key="1">
    <source>
        <dbReference type="EMBL" id="KAJ3662003.1"/>
    </source>
</evidence>
<dbReference type="PANTHER" id="PTHR47510">
    <property type="entry name" value="REVERSE TRANSCRIPTASE DOMAIN-CONTAINING PROTEIN"/>
    <property type="match status" value="1"/>
</dbReference>
<sequence>MHTLFSRTEKARELTSNIKREIRTGFDNVVKLAEKKVKSDPPQLWSYINTKKGTSRIPGTMENGNNGEKLKDPLAIVNGFASHFSSVFRKDNTTNPKFDTEEAVCDKVDCDNKICDNLQYQICDSIYDTTTNIPVLHNFSIDVDDILKAARKIKANYTMGIDHIPGFFVRDFIPCLSTPLCYLFNLIMQTFTFPECWKIARVCAIHKSGSKSDIKKLPAGCDYP</sequence>
<organism evidence="1 2">
    <name type="scientific">Zophobas morio</name>
    <dbReference type="NCBI Taxonomy" id="2755281"/>
    <lineage>
        <taxon>Eukaryota</taxon>
        <taxon>Metazoa</taxon>
        <taxon>Ecdysozoa</taxon>
        <taxon>Arthropoda</taxon>
        <taxon>Hexapoda</taxon>
        <taxon>Insecta</taxon>
        <taxon>Pterygota</taxon>
        <taxon>Neoptera</taxon>
        <taxon>Endopterygota</taxon>
        <taxon>Coleoptera</taxon>
        <taxon>Polyphaga</taxon>
        <taxon>Cucujiformia</taxon>
        <taxon>Tenebrionidae</taxon>
        <taxon>Zophobas</taxon>
    </lineage>
</organism>